<dbReference type="EMBL" id="ANCE01000016">
    <property type="protein sequence ID" value="EMK26089.1"/>
    <property type="molecule type" value="Genomic_DNA"/>
</dbReference>
<comment type="caution">
    <text evidence="1">The sequence shown here is derived from an EMBL/GenBank/DDBJ whole genome shotgun (WGS) entry which is preliminary data.</text>
</comment>
<accession>M6FJ33</accession>
<dbReference type="AlphaFoldDB" id="M6FJ33"/>
<organism evidence="1 2">
    <name type="scientific">Leptospira kirschneri serovar Bulgarica str. Nikolaevo</name>
    <dbReference type="NCBI Taxonomy" id="1240687"/>
    <lineage>
        <taxon>Bacteria</taxon>
        <taxon>Pseudomonadati</taxon>
        <taxon>Spirochaetota</taxon>
        <taxon>Spirochaetia</taxon>
        <taxon>Leptospirales</taxon>
        <taxon>Leptospiraceae</taxon>
        <taxon>Leptospira</taxon>
    </lineage>
</organism>
<evidence type="ECO:0000313" key="2">
    <source>
        <dbReference type="Proteomes" id="UP000011980"/>
    </source>
</evidence>
<name>M6FJ33_9LEPT</name>
<reference evidence="1 2" key="1">
    <citation type="submission" date="2013-01" db="EMBL/GenBank/DDBJ databases">
        <authorList>
            <person name="Harkins D.M."/>
            <person name="Durkin A.S."/>
            <person name="Brinkac L.M."/>
            <person name="Haft D.H."/>
            <person name="Selengut J.D."/>
            <person name="Sanka R."/>
            <person name="DePew J."/>
            <person name="Purushe J."/>
            <person name="Galloway R.L."/>
            <person name="Vinetz J.M."/>
            <person name="Sutton G.G."/>
            <person name="Nierman W.C."/>
            <person name="Fouts D.E."/>
        </authorList>
    </citation>
    <scope>NUCLEOTIDE SEQUENCE [LARGE SCALE GENOMIC DNA]</scope>
    <source>
        <strain evidence="1 2">Nikolaevo</strain>
    </source>
</reference>
<gene>
    <name evidence="1" type="ORF">LEP1GSC008_3532</name>
</gene>
<dbReference type="Proteomes" id="UP000011980">
    <property type="component" value="Unassembled WGS sequence"/>
</dbReference>
<protein>
    <submittedName>
        <fullName evidence="1">Uncharacterized protein</fullName>
    </submittedName>
</protein>
<proteinExistence type="predicted"/>
<sequence>MFLPSHFEICVLIDLEFFGISLLQYAHVPVGFHFFHKLPNSF</sequence>
<evidence type="ECO:0000313" key="1">
    <source>
        <dbReference type="EMBL" id="EMK26089.1"/>
    </source>
</evidence>